<evidence type="ECO:0000259" key="13">
    <source>
        <dbReference type="PROSITE" id="PS50141"/>
    </source>
</evidence>
<keyword evidence="1" id="KW-0819">tRNA processing</keyword>
<comment type="catalytic activity">
    <reaction evidence="11">
        <text>adenosine(37) in tRNA(Ala) + H2O + H(+) = inosine(37) in tRNA(Ala) + NH4(+)</text>
        <dbReference type="Rhea" id="RHEA:50968"/>
        <dbReference type="Rhea" id="RHEA-COMP:12855"/>
        <dbReference type="Rhea" id="RHEA-COMP:12856"/>
        <dbReference type="ChEBI" id="CHEBI:15377"/>
        <dbReference type="ChEBI" id="CHEBI:15378"/>
        <dbReference type="ChEBI" id="CHEBI:28938"/>
        <dbReference type="ChEBI" id="CHEBI:74411"/>
        <dbReference type="ChEBI" id="CHEBI:82852"/>
        <dbReference type="EC" id="3.5.4.34"/>
    </reaction>
</comment>
<proteinExistence type="inferred from homology"/>
<dbReference type="OMA" id="GSKCLPT"/>
<keyword evidence="15" id="KW-1185">Reference proteome</keyword>
<feature type="region of interest" description="Disordered" evidence="12">
    <location>
        <begin position="163"/>
        <end position="188"/>
    </location>
</feature>
<evidence type="ECO:0000313" key="15">
    <source>
        <dbReference type="Proteomes" id="UP000053890"/>
    </source>
</evidence>
<dbReference type="PROSITE" id="PS50141">
    <property type="entry name" value="A_DEAMIN_EDITASE"/>
    <property type="match status" value="1"/>
</dbReference>
<dbReference type="EC" id="3.5.4.34" evidence="8"/>
<feature type="compositionally biased region" description="Low complexity" evidence="12">
    <location>
        <begin position="210"/>
        <end position="230"/>
    </location>
</feature>
<keyword evidence="3" id="KW-0378">Hydrolase</keyword>
<evidence type="ECO:0000313" key="14">
    <source>
        <dbReference type="EMBL" id="KPV75116.1"/>
    </source>
</evidence>
<evidence type="ECO:0000256" key="3">
    <source>
        <dbReference type="ARBA" id="ARBA00022801"/>
    </source>
</evidence>
<dbReference type="RefSeq" id="XP_018271165.1">
    <property type="nucleotide sequence ID" value="XM_018414251.1"/>
</dbReference>
<evidence type="ECO:0000256" key="7">
    <source>
        <dbReference type="ARBA" id="ARBA00038326"/>
    </source>
</evidence>
<evidence type="ECO:0000256" key="5">
    <source>
        <dbReference type="ARBA" id="ARBA00037026"/>
    </source>
</evidence>
<dbReference type="GO" id="GO:0003723">
    <property type="term" value="F:RNA binding"/>
    <property type="evidence" value="ECO:0007669"/>
    <property type="project" value="InterPro"/>
</dbReference>
<dbReference type="PANTHER" id="PTHR46516:SF1">
    <property type="entry name" value="TRNA-SPECIFIC ADENOSINE DEAMINASE 1"/>
    <property type="match status" value="1"/>
</dbReference>
<evidence type="ECO:0000256" key="11">
    <source>
        <dbReference type="ARBA" id="ARBA00047635"/>
    </source>
</evidence>
<dbReference type="GeneID" id="28974699"/>
<reference evidence="14 15" key="1">
    <citation type="journal article" date="2015" name="Front. Microbiol.">
        <title>Genome sequence of the plant growth promoting endophytic yeast Rhodotorula graminis WP1.</title>
        <authorList>
            <person name="Firrincieli A."/>
            <person name="Otillar R."/>
            <person name="Salamov A."/>
            <person name="Schmutz J."/>
            <person name="Khan Z."/>
            <person name="Redman R.S."/>
            <person name="Fleck N.D."/>
            <person name="Lindquist E."/>
            <person name="Grigoriev I.V."/>
            <person name="Doty S.L."/>
        </authorList>
    </citation>
    <scope>NUCLEOTIDE SEQUENCE [LARGE SCALE GENOMIC DNA]</scope>
    <source>
        <strain evidence="14 15">WP1</strain>
    </source>
</reference>
<evidence type="ECO:0000256" key="8">
    <source>
        <dbReference type="ARBA" id="ARBA00038940"/>
    </source>
</evidence>
<keyword evidence="4" id="KW-0862">Zinc</keyword>
<evidence type="ECO:0000256" key="2">
    <source>
        <dbReference type="ARBA" id="ARBA00022723"/>
    </source>
</evidence>
<evidence type="ECO:0000256" key="4">
    <source>
        <dbReference type="ARBA" id="ARBA00022833"/>
    </source>
</evidence>
<dbReference type="OrthoDB" id="10268011at2759"/>
<dbReference type="EMBL" id="KQ474078">
    <property type="protein sequence ID" value="KPV75116.1"/>
    <property type="molecule type" value="Genomic_DNA"/>
</dbReference>
<dbReference type="GO" id="GO:0043829">
    <property type="term" value="F:tRNA-specific adenosine-37 deaminase activity"/>
    <property type="evidence" value="ECO:0007669"/>
    <property type="project" value="UniProtKB-EC"/>
</dbReference>
<dbReference type="STRING" id="578459.A0A194S6S6"/>
<protein>
    <recommendedName>
        <fullName evidence="9">tRNA-specific adenosine deaminase 1</fullName>
        <ecNumber evidence="8">3.5.4.34</ecNumber>
    </recommendedName>
    <alternativeName>
        <fullName evidence="10">tRNA-specific adenosine-37 deaminase</fullName>
    </alternativeName>
</protein>
<dbReference type="AlphaFoldDB" id="A0A194S6S6"/>
<dbReference type="GO" id="GO:0046872">
    <property type="term" value="F:metal ion binding"/>
    <property type="evidence" value="ECO:0007669"/>
    <property type="project" value="UniProtKB-KW"/>
</dbReference>
<organism evidence="14 15">
    <name type="scientific">Rhodotorula graminis (strain WP1)</name>
    <dbReference type="NCBI Taxonomy" id="578459"/>
    <lineage>
        <taxon>Eukaryota</taxon>
        <taxon>Fungi</taxon>
        <taxon>Dikarya</taxon>
        <taxon>Basidiomycota</taxon>
        <taxon>Pucciniomycotina</taxon>
        <taxon>Microbotryomycetes</taxon>
        <taxon>Sporidiobolales</taxon>
        <taxon>Sporidiobolaceae</taxon>
        <taxon>Rhodotorula</taxon>
    </lineage>
</organism>
<feature type="compositionally biased region" description="Low complexity" evidence="12">
    <location>
        <begin position="166"/>
        <end position="177"/>
    </location>
</feature>
<evidence type="ECO:0000256" key="6">
    <source>
        <dbReference type="ARBA" id="ARBA00037784"/>
    </source>
</evidence>
<accession>A0A194S6S6</accession>
<feature type="region of interest" description="Disordered" evidence="12">
    <location>
        <begin position="200"/>
        <end position="238"/>
    </location>
</feature>
<gene>
    <name evidence="14" type="ORF">RHOBADRAFT_43606</name>
</gene>
<dbReference type="Pfam" id="PF02137">
    <property type="entry name" value="A_deamin"/>
    <property type="match status" value="1"/>
</dbReference>
<dbReference type="SMART" id="SM00552">
    <property type="entry name" value="ADEAMc"/>
    <property type="match status" value="1"/>
</dbReference>
<sequence length="538" mass="57199">MLCFDLGQAIAAAALDTYTSIPPNGKPRRRSNCQSEWTVLAAVCLYRQLDNHAHYDVRCVSLGTGLKALPHARLPVHGDVLHDSHAEVIARRGFKLWLYRQIERAARDERERVHGEGDLLIERVDGEWSLKPGWKAAFYVSTLPCGDASTYFLSLSAPVDSDHAPTTTSSTCSSSSSGRVGEGAASPRHPSLAVAASLGMHTSRDPHSPTPSSSSLPASPITSSTPTSLSPTPPAVHRGRASYSTLSILRTKPGRADSPPTTSHSCSDKLALWALVGLQGALLARAGMRAVPLEALVVGGFERVSDDEDGVETRERVRDECVGFAPRAFEGAREVVAEREAVDLADVAGCAESLSYIANLDSAPAVEIITNGIRQGASAKRKPEQPLGPKNRSRLCKLSLYQTHLSIVDKLSSISADDAASTSARSATESAPLARSPSSLFASSSTYFSTKHPPTTPSPPPLPLLASTLAGLSAVERYRLLKALVREPGEGPFAGWLVSGREWESFDAEGCVGSVAADAVVHREERDSEGARAGEAQM</sequence>
<evidence type="ECO:0000256" key="9">
    <source>
        <dbReference type="ARBA" id="ARBA00040502"/>
    </source>
</evidence>
<keyword evidence="2" id="KW-0479">Metal-binding</keyword>
<feature type="domain" description="A to I editase" evidence="13">
    <location>
        <begin position="61"/>
        <end position="401"/>
    </location>
</feature>
<dbReference type="GO" id="GO:0008033">
    <property type="term" value="P:tRNA processing"/>
    <property type="evidence" value="ECO:0007669"/>
    <property type="project" value="UniProtKB-KW"/>
</dbReference>
<evidence type="ECO:0000256" key="12">
    <source>
        <dbReference type="SAM" id="MobiDB-lite"/>
    </source>
</evidence>
<comment type="cofactor">
    <cofactor evidence="5">
        <name>1D-myo-inositol hexakisphosphate</name>
        <dbReference type="ChEBI" id="CHEBI:58130"/>
    </cofactor>
</comment>
<comment type="function">
    <text evidence="6">Specifically deaminates adenosine-37 to inosine in tRNA-Ala.</text>
</comment>
<comment type="similarity">
    <text evidence="7">Belongs to the ADAT1 family.</text>
</comment>
<dbReference type="InterPro" id="IPR002466">
    <property type="entry name" value="A_deamin"/>
</dbReference>
<dbReference type="Proteomes" id="UP000053890">
    <property type="component" value="Unassembled WGS sequence"/>
</dbReference>
<evidence type="ECO:0000256" key="1">
    <source>
        <dbReference type="ARBA" id="ARBA00022694"/>
    </source>
</evidence>
<name>A0A194S6S6_RHOGW</name>
<evidence type="ECO:0000256" key="10">
    <source>
        <dbReference type="ARBA" id="ARBA00041760"/>
    </source>
</evidence>
<dbReference type="PANTHER" id="PTHR46516">
    <property type="entry name" value="TRNA-SPECIFIC ADENOSINE DEAMINASE 1"/>
    <property type="match status" value="1"/>
</dbReference>